<reference evidence="1" key="1">
    <citation type="submission" date="2022-08" db="UniProtKB">
        <authorList>
            <consortium name="EnsemblMetazoa"/>
        </authorList>
    </citation>
    <scope>IDENTIFICATION</scope>
    <source>
        <strain evidence="1">Israel</strain>
    </source>
</reference>
<dbReference type="Proteomes" id="UP000092462">
    <property type="component" value="Unassembled WGS sequence"/>
</dbReference>
<dbReference type="EMBL" id="AJVK01021539">
    <property type="status" value="NOT_ANNOTATED_CDS"/>
    <property type="molecule type" value="Genomic_DNA"/>
</dbReference>
<dbReference type="AlphaFoldDB" id="A0A1B0D0N9"/>
<protein>
    <submittedName>
        <fullName evidence="1">Uncharacterized protein</fullName>
    </submittedName>
</protein>
<sequence length="83" mass="9488">MTFKDCLMTLILNYRHYRTLASPCELSKVQKFGAEKPQVVGDIESNSSATSISSEKLFYYRIIITAKVTSDSDIFFSKHKQTE</sequence>
<evidence type="ECO:0000313" key="2">
    <source>
        <dbReference type="Proteomes" id="UP000092462"/>
    </source>
</evidence>
<organism evidence="1 2">
    <name type="scientific">Phlebotomus papatasi</name>
    <name type="common">Sandfly</name>
    <dbReference type="NCBI Taxonomy" id="29031"/>
    <lineage>
        <taxon>Eukaryota</taxon>
        <taxon>Metazoa</taxon>
        <taxon>Ecdysozoa</taxon>
        <taxon>Arthropoda</taxon>
        <taxon>Hexapoda</taxon>
        <taxon>Insecta</taxon>
        <taxon>Pterygota</taxon>
        <taxon>Neoptera</taxon>
        <taxon>Endopterygota</taxon>
        <taxon>Diptera</taxon>
        <taxon>Nematocera</taxon>
        <taxon>Psychodoidea</taxon>
        <taxon>Psychodidae</taxon>
        <taxon>Phlebotomus</taxon>
        <taxon>Phlebotomus</taxon>
    </lineage>
</organism>
<dbReference type="VEuPathDB" id="VectorBase:PPAI000911"/>
<dbReference type="EMBL" id="AJVK01021540">
    <property type="status" value="NOT_ANNOTATED_CDS"/>
    <property type="molecule type" value="Genomic_DNA"/>
</dbReference>
<evidence type="ECO:0000313" key="1">
    <source>
        <dbReference type="EnsemblMetazoa" id="PPAI000911-PA"/>
    </source>
</evidence>
<accession>A0A1B0D0N9</accession>
<dbReference type="EnsemblMetazoa" id="PPAI000911-RA">
    <property type="protein sequence ID" value="PPAI000911-PA"/>
    <property type="gene ID" value="PPAI000911"/>
</dbReference>
<name>A0A1B0D0N9_PHLPP</name>
<proteinExistence type="predicted"/>
<keyword evidence="2" id="KW-1185">Reference proteome</keyword>